<name>A0AAX1N2Y5_9BACT</name>
<reference evidence="2 3" key="1">
    <citation type="submission" date="2021-05" db="EMBL/GenBank/DDBJ databases">
        <title>Comparative genomic studies on the polysaccharide-degrading batcterial strains of the Flammeovirga genus.</title>
        <authorList>
            <person name="Zewei F."/>
            <person name="Zheng Z."/>
            <person name="Yu L."/>
            <person name="Ruyue G."/>
            <person name="Yanhong M."/>
            <person name="Yuanyuan C."/>
            <person name="Jingyan G."/>
            <person name="Wenjun H."/>
        </authorList>
    </citation>
    <scope>NUCLEOTIDE SEQUENCE [LARGE SCALE GENOMIC DNA]</scope>
    <source>
        <strain evidence="2 3">NBRC:100898</strain>
    </source>
</reference>
<keyword evidence="1" id="KW-0472">Membrane</keyword>
<dbReference type="RefSeq" id="WP_169663346.1">
    <property type="nucleotide sequence ID" value="NZ_CP076132.1"/>
</dbReference>
<dbReference type="EMBL" id="CP076132">
    <property type="protein sequence ID" value="QWG00213.1"/>
    <property type="molecule type" value="Genomic_DNA"/>
</dbReference>
<protein>
    <submittedName>
        <fullName evidence="2">Uncharacterized protein</fullName>
    </submittedName>
</protein>
<dbReference type="AlphaFoldDB" id="A0AAX1N2Y5"/>
<proteinExistence type="predicted"/>
<accession>A0AAX1N2Y5</accession>
<keyword evidence="3" id="KW-1185">Reference proteome</keyword>
<evidence type="ECO:0000313" key="3">
    <source>
        <dbReference type="Proteomes" id="UP000678679"/>
    </source>
</evidence>
<evidence type="ECO:0000256" key="1">
    <source>
        <dbReference type="SAM" id="Phobius"/>
    </source>
</evidence>
<organism evidence="2 3">
    <name type="scientific">Flammeovirga yaeyamensis</name>
    <dbReference type="NCBI Taxonomy" id="367791"/>
    <lineage>
        <taxon>Bacteria</taxon>
        <taxon>Pseudomonadati</taxon>
        <taxon>Bacteroidota</taxon>
        <taxon>Cytophagia</taxon>
        <taxon>Cytophagales</taxon>
        <taxon>Flammeovirgaceae</taxon>
        <taxon>Flammeovirga</taxon>
    </lineage>
</organism>
<dbReference type="KEGG" id="fya:KMW28_11175"/>
<keyword evidence="1" id="KW-0812">Transmembrane</keyword>
<gene>
    <name evidence="2" type="ORF">KMW28_11175</name>
</gene>
<feature type="transmembrane region" description="Helical" evidence="1">
    <location>
        <begin position="73"/>
        <end position="90"/>
    </location>
</feature>
<keyword evidence="1" id="KW-1133">Transmembrane helix</keyword>
<dbReference type="Proteomes" id="UP000678679">
    <property type="component" value="Chromosome 1"/>
</dbReference>
<evidence type="ECO:0000313" key="2">
    <source>
        <dbReference type="EMBL" id="QWG00213.1"/>
    </source>
</evidence>
<sequence length="91" mass="10494">MDKLSTTIHQLRQKSVMILGRETFFHFTFCFWITFLFSGNKYFVIGAITTSLLIEMIDLGRDKSSNRIKCQNFFRYMTADVLGILAAVAIT</sequence>